<keyword evidence="1" id="KW-0812">Transmembrane</keyword>
<dbReference type="RefSeq" id="WP_256706485.1">
    <property type="nucleotide sequence ID" value="NZ_CP101914.1"/>
</dbReference>
<dbReference type="EMBL" id="CP101914">
    <property type="protein sequence ID" value="UUI01064.1"/>
    <property type="molecule type" value="Genomic_DNA"/>
</dbReference>
<evidence type="ECO:0000256" key="1">
    <source>
        <dbReference type="SAM" id="Phobius"/>
    </source>
</evidence>
<sequence>MSYLESIPTHVFILLFIAYIIVLIWGYRGPKKYRGDRFFSMVGTEFQQESLEFLHAGQVLTETNGRYS</sequence>
<gene>
    <name evidence="2" type="ORF">NP439_13395</name>
</gene>
<feature type="transmembrane region" description="Helical" evidence="1">
    <location>
        <begin position="6"/>
        <end position="27"/>
    </location>
</feature>
<keyword evidence="3" id="KW-1185">Reference proteome</keyword>
<evidence type="ECO:0000313" key="2">
    <source>
        <dbReference type="EMBL" id="UUI01064.1"/>
    </source>
</evidence>
<accession>A0ABY5JL81</accession>
<reference evidence="2" key="1">
    <citation type="submission" date="2022-07" db="EMBL/GenBank/DDBJ databases">
        <title>FELIX.</title>
        <authorList>
            <person name="Wan K.H."/>
            <person name="Park S."/>
            <person name="Lawrence Q."/>
            <person name="Eichenberger J.P."/>
            <person name="Booth B.W."/>
            <person name="Piaggio A.J."/>
            <person name="Chandler J.C."/>
            <person name="Franklin A.B."/>
            <person name="Celniker S.E."/>
        </authorList>
    </citation>
    <scope>NUCLEOTIDE SEQUENCE</scope>
    <source>
        <strain evidence="2">QA-1986 374</strain>
    </source>
</reference>
<evidence type="ECO:0000313" key="3">
    <source>
        <dbReference type="Proteomes" id="UP001059773"/>
    </source>
</evidence>
<keyword evidence="1" id="KW-0472">Membrane</keyword>
<protein>
    <submittedName>
        <fullName evidence="2">Uncharacterized protein</fullName>
    </submittedName>
</protein>
<dbReference type="Proteomes" id="UP001059773">
    <property type="component" value="Chromosome"/>
</dbReference>
<keyword evidence="1" id="KW-1133">Transmembrane helix</keyword>
<organism evidence="2 3">
    <name type="scientific">Oceanobacillus jeddahense</name>
    <dbReference type="NCBI Taxonomy" id="1462527"/>
    <lineage>
        <taxon>Bacteria</taxon>
        <taxon>Bacillati</taxon>
        <taxon>Bacillota</taxon>
        <taxon>Bacilli</taxon>
        <taxon>Bacillales</taxon>
        <taxon>Bacillaceae</taxon>
        <taxon>Oceanobacillus</taxon>
    </lineage>
</organism>
<name>A0ABY5JL81_9BACI</name>
<proteinExistence type="predicted"/>